<accession>A0A1G8IFV7</accession>
<dbReference type="AlphaFoldDB" id="A0A1G8IFV7"/>
<dbReference type="Gene3D" id="1.10.10.2910">
    <property type="match status" value="1"/>
</dbReference>
<dbReference type="PANTHER" id="PTHR43236:SF1">
    <property type="entry name" value="BLL7220 PROTEIN"/>
    <property type="match status" value="1"/>
</dbReference>
<feature type="domain" description="IrrE N-terminal-like" evidence="1">
    <location>
        <begin position="24"/>
        <end position="135"/>
    </location>
</feature>
<reference evidence="2 3" key="1">
    <citation type="submission" date="2016-10" db="EMBL/GenBank/DDBJ databases">
        <authorList>
            <person name="de Groot N.N."/>
        </authorList>
    </citation>
    <scope>NUCLEOTIDE SEQUENCE [LARGE SCALE GENOMIC DNA]</scope>
    <source>
        <strain evidence="2 3">DSM 21632</strain>
    </source>
</reference>
<dbReference type="OrthoDB" id="9816277at2"/>
<dbReference type="STRING" id="568899.SAMN05192534_1244"/>
<evidence type="ECO:0000259" key="1">
    <source>
        <dbReference type="Pfam" id="PF06114"/>
    </source>
</evidence>
<name>A0A1G8IFV7_9BACI</name>
<dbReference type="InterPro" id="IPR010359">
    <property type="entry name" value="IrrE_HExxH"/>
</dbReference>
<keyword evidence="3" id="KW-1185">Reference proteome</keyword>
<dbReference type="InterPro" id="IPR052345">
    <property type="entry name" value="Rad_response_metalloprotease"/>
</dbReference>
<evidence type="ECO:0000313" key="3">
    <source>
        <dbReference type="Proteomes" id="UP000199163"/>
    </source>
</evidence>
<dbReference type="Proteomes" id="UP000199163">
    <property type="component" value="Unassembled WGS sequence"/>
</dbReference>
<dbReference type="PANTHER" id="PTHR43236">
    <property type="entry name" value="ANTITOXIN HIGA1"/>
    <property type="match status" value="1"/>
</dbReference>
<sequence>MIKDIVQRLIAKYQTNDPFEIAAQKNILVLYENLGSTLGYFQTSRRIRFIHVNHCLDEGMQRFVCAHELGHACLHPDVNTPFLKNNTFFSVGKVEIEANTFAVELLLQDEDIYSYQDTSLSIQEISAIYGIPKEVSHLKKGFF</sequence>
<dbReference type="RefSeq" id="WP_091275697.1">
    <property type="nucleotide sequence ID" value="NZ_FNDK01000024.1"/>
</dbReference>
<protein>
    <recommendedName>
        <fullName evidence="1">IrrE N-terminal-like domain-containing protein</fullName>
    </recommendedName>
</protein>
<proteinExistence type="predicted"/>
<organism evidence="2 3">
    <name type="scientific">Alteribacillus persepolensis</name>
    <dbReference type="NCBI Taxonomy" id="568899"/>
    <lineage>
        <taxon>Bacteria</taxon>
        <taxon>Bacillati</taxon>
        <taxon>Bacillota</taxon>
        <taxon>Bacilli</taxon>
        <taxon>Bacillales</taxon>
        <taxon>Bacillaceae</taxon>
        <taxon>Alteribacillus</taxon>
    </lineage>
</organism>
<gene>
    <name evidence="2" type="ORF">SAMN05192534_1244</name>
</gene>
<dbReference type="Pfam" id="PF06114">
    <property type="entry name" value="Peptidase_M78"/>
    <property type="match status" value="1"/>
</dbReference>
<evidence type="ECO:0000313" key="2">
    <source>
        <dbReference type="EMBL" id="SDI17763.1"/>
    </source>
</evidence>
<dbReference type="EMBL" id="FNDK01000024">
    <property type="protein sequence ID" value="SDI17763.1"/>
    <property type="molecule type" value="Genomic_DNA"/>
</dbReference>